<accession>A0ABS2Q847</accession>
<reference evidence="1 2" key="1">
    <citation type="submission" date="2021-01" db="EMBL/GenBank/DDBJ databases">
        <title>Genomic Encyclopedia of Type Strains, Phase IV (KMG-IV): sequencing the most valuable type-strain genomes for metagenomic binning, comparative biology and taxonomic classification.</title>
        <authorList>
            <person name="Goeker M."/>
        </authorList>
    </citation>
    <scope>NUCLEOTIDE SEQUENCE [LARGE SCALE GENOMIC DNA]</scope>
    <source>
        <strain evidence="1 2">DSM 100968</strain>
    </source>
</reference>
<evidence type="ECO:0000313" key="2">
    <source>
        <dbReference type="Proteomes" id="UP000823201"/>
    </source>
</evidence>
<evidence type="ECO:0000313" key="1">
    <source>
        <dbReference type="EMBL" id="MBM7657776.1"/>
    </source>
</evidence>
<comment type="caution">
    <text evidence="1">The sequence shown here is derived from an EMBL/GenBank/DDBJ whole genome shotgun (WGS) entry which is preliminary data.</text>
</comment>
<dbReference type="Proteomes" id="UP000823201">
    <property type="component" value="Unassembled WGS sequence"/>
</dbReference>
<organism evidence="1 2">
    <name type="scientific">Sporolactobacillus spathodeae</name>
    <dbReference type="NCBI Taxonomy" id="1465502"/>
    <lineage>
        <taxon>Bacteria</taxon>
        <taxon>Bacillati</taxon>
        <taxon>Bacillota</taxon>
        <taxon>Bacilli</taxon>
        <taxon>Bacillales</taxon>
        <taxon>Sporolactobacillaceae</taxon>
        <taxon>Sporolactobacillus</taxon>
    </lineage>
</organism>
<proteinExistence type="predicted"/>
<name>A0ABS2Q847_9BACL</name>
<protein>
    <submittedName>
        <fullName evidence="1">Uncharacterized protein</fullName>
    </submittedName>
</protein>
<gene>
    <name evidence="1" type="ORF">JOC27_001226</name>
</gene>
<sequence>MSLWKADVHWSDCGIHDHRLFVAKTVLKPVFTPVANDLAQPCADGCDTFPEMRHGGRVEGSRHNVRGTTHEVLISGRITNGIDQVNVGKSGGLLNELSTIKESEGFARSAKWRRKNVTIRGFQLGPW</sequence>
<dbReference type="EMBL" id="JAFBEV010000008">
    <property type="protein sequence ID" value="MBM7657776.1"/>
    <property type="molecule type" value="Genomic_DNA"/>
</dbReference>
<keyword evidence="2" id="KW-1185">Reference proteome</keyword>